<dbReference type="EMBL" id="BAABEP010000030">
    <property type="protein sequence ID" value="GAA3739644.1"/>
    <property type="molecule type" value="Genomic_DNA"/>
</dbReference>
<evidence type="ECO:0000313" key="2">
    <source>
        <dbReference type="EMBL" id="GAA3739644.1"/>
    </source>
</evidence>
<keyword evidence="1" id="KW-1133">Transmembrane helix</keyword>
<feature type="transmembrane region" description="Helical" evidence="1">
    <location>
        <begin position="61"/>
        <end position="83"/>
    </location>
</feature>
<feature type="transmembrane region" description="Helical" evidence="1">
    <location>
        <begin position="239"/>
        <end position="257"/>
    </location>
</feature>
<feature type="transmembrane region" description="Helical" evidence="1">
    <location>
        <begin position="137"/>
        <end position="157"/>
    </location>
</feature>
<keyword evidence="3" id="KW-1185">Reference proteome</keyword>
<organism evidence="2 3">
    <name type="scientific">Streptomyces tremellae</name>
    <dbReference type="NCBI Taxonomy" id="1124239"/>
    <lineage>
        <taxon>Bacteria</taxon>
        <taxon>Bacillati</taxon>
        <taxon>Actinomycetota</taxon>
        <taxon>Actinomycetes</taxon>
        <taxon>Kitasatosporales</taxon>
        <taxon>Streptomycetaceae</taxon>
        <taxon>Streptomyces</taxon>
    </lineage>
</organism>
<feature type="transmembrane region" description="Helical" evidence="1">
    <location>
        <begin position="491"/>
        <end position="511"/>
    </location>
</feature>
<comment type="caution">
    <text evidence="2">The sequence shown here is derived from an EMBL/GenBank/DDBJ whole genome shotgun (WGS) entry which is preliminary data.</text>
</comment>
<feature type="transmembrane region" description="Helical" evidence="1">
    <location>
        <begin position="459"/>
        <end position="485"/>
    </location>
</feature>
<proteinExistence type="predicted"/>
<feature type="transmembrane region" description="Helical" evidence="1">
    <location>
        <begin position="104"/>
        <end position="131"/>
    </location>
</feature>
<keyword evidence="1" id="KW-0812">Transmembrane</keyword>
<accession>A0ABP7FJU8</accession>
<dbReference type="Proteomes" id="UP001499884">
    <property type="component" value="Unassembled WGS sequence"/>
</dbReference>
<feature type="transmembrane region" description="Helical" evidence="1">
    <location>
        <begin position="31"/>
        <end position="55"/>
    </location>
</feature>
<reference evidence="3" key="1">
    <citation type="journal article" date="2019" name="Int. J. Syst. Evol. Microbiol.">
        <title>The Global Catalogue of Microorganisms (GCM) 10K type strain sequencing project: providing services to taxonomists for standard genome sequencing and annotation.</title>
        <authorList>
            <consortium name="The Broad Institute Genomics Platform"/>
            <consortium name="The Broad Institute Genome Sequencing Center for Infectious Disease"/>
            <person name="Wu L."/>
            <person name="Ma J."/>
        </authorList>
    </citation>
    <scope>NUCLEOTIDE SEQUENCE [LARGE SCALE GENOMIC DNA]</scope>
    <source>
        <strain evidence="3">JCM 30846</strain>
    </source>
</reference>
<feature type="transmembrane region" description="Helical" evidence="1">
    <location>
        <begin position="385"/>
        <end position="406"/>
    </location>
</feature>
<feature type="transmembrane region" description="Helical" evidence="1">
    <location>
        <begin position="315"/>
        <end position="333"/>
    </location>
</feature>
<name>A0ABP7FJU8_9ACTN</name>
<feature type="transmembrane region" description="Helical" evidence="1">
    <location>
        <begin position="177"/>
        <end position="196"/>
    </location>
</feature>
<evidence type="ECO:0000256" key="1">
    <source>
        <dbReference type="SAM" id="Phobius"/>
    </source>
</evidence>
<feature type="transmembrane region" description="Helical" evidence="1">
    <location>
        <begin position="418"/>
        <end position="438"/>
    </location>
</feature>
<feature type="transmembrane region" description="Helical" evidence="1">
    <location>
        <begin position="339"/>
        <end position="357"/>
    </location>
</feature>
<protein>
    <submittedName>
        <fullName evidence="2">Transporter</fullName>
    </submittedName>
</protein>
<gene>
    <name evidence="2" type="ORF">GCM10023082_40910</name>
</gene>
<sequence>MTAAAGGLTPVVIRLKLSLLRNGLRQSSSRTAVWVTSLVIVVLLSAGVLLGLAVLRAVDDAVAPVVLVVLLLALGWTVMPLFFPSGDETLDTTRLAMLPLRPRPLTGALLVASLVGLGPLFSLCLLVGAAIATAHGAVAVVVAVFAVVVTLLTCVGLARAVAAANTRLLTSRRGRDLAVLSGLLIAVGIQLVNFWVQRIGQSSSGLSSLDPTASVVRWIPPASALGAVASASEGAYGRMAGQLALALALLAAVLVVWQRTMVRLMTSPDSSTIAAAAPKRRGRRGGGTSLLPEGRTGTVMLRTLRYAVRDPKTKTAWVSALVVGLIVPVFNAVQGASTVYFGCFAAGVLGTQMFNQFGQDTSAFWMVAMTIASKRDAYLELRARALALLLVTLPYSLVVSFLMAALTHDWRALPEVVGLSWALLGALVALGATASALLPYSIPQETRKNVAPGQTSLAMWSVLGGLVASPLLASPILGLTIWLHVAGHTGATWLVLPVGAVYGAVVAWLGVRAASRPLLDRLPEILTAVSKG</sequence>
<evidence type="ECO:0000313" key="3">
    <source>
        <dbReference type="Proteomes" id="UP001499884"/>
    </source>
</evidence>
<keyword evidence="1" id="KW-0472">Membrane</keyword>
<dbReference type="RefSeq" id="WP_345649396.1">
    <property type="nucleotide sequence ID" value="NZ_BAABEP010000030.1"/>
</dbReference>